<gene>
    <name evidence="2" type="ORF">BDP27DRAFT_1385099</name>
</gene>
<protein>
    <recommendedName>
        <fullName evidence="4">C2H2-type domain-containing protein</fullName>
    </recommendedName>
</protein>
<accession>A0A9P5U1P8</accession>
<feature type="region of interest" description="Disordered" evidence="1">
    <location>
        <begin position="41"/>
        <end position="107"/>
    </location>
</feature>
<dbReference type="OrthoDB" id="3199698at2759"/>
<evidence type="ECO:0000313" key="3">
    <source>
        <dbReference type="Proteomes" id="UP000772434"/>
    </source>
</evidence>
<dbReference type="Proteomes" id="UP000772434">
    <property type="component" value="Unassembled WGS sequence"/>
</dbReference>
<dbReference type="EMBL" id="JADNRY010000165">
    <property type="protein sequence ID" value="KAF9062687.1"/>
    <property type="molecule type" value="Genomic_DNA"/>
</dbReference>
<evidence type="ECO:0000256" key="1">
    <source>
        <dbReference type="SAM" id="MobiDB-lite"/>
    </source>
</evidence>
<proteinExistence type="predicted"/>
<dbReference type="AlphaFoldDB" id="A0A9P5U1P8"/>
<keyword evidence="3" id="KW-1185">Reference proteome</keyword>
<sequence length="845" mass="96067">MSTRQIPCPYQDSGCIRRFKREGDLTWHVTMMHWKAGQSVASTPTVGNLPSPSPGHSPPPNYLNQDIPPEPSNQRKRKTRNYHPFLTGEHCDAEGRPVTPDTPPPPRGPLPNVWNLFQTEVQLQLADFLYCKVQMSQSDIDLLMELWALAAAQSESSSPFSDHNHMFAEIDNIRVGDAPWQCFETAVPDNPGPNAPEWLSRSYQVWFHDPNTVIRNILDNPDFAQEFDTAPFVPLDSNDTRRWSNFMSGNLSWRHATKIYEDDPSTEGSMLVPIILGADKTTVSVATGNAEYHLLYLSIGNLRNSAQQGHRNGVIPIGFLAIPKGMTIPVICHCPDGHFRRCIYDLAAFIADYPEKVLLAGISVSSWCPKCTSQPSNLDQISPRRSCEHTAVLIEQFSADNDVLWNNYGIANQNVQPFTAHFPRADIHEMLSLTFSTKLLKELSKTTLSSEGKTRADEIMDDIDAQIAVTPPFPGLRQFPQGRRFKQWTGDDSKALMKVYLSAIADYMPESIMKCLSTFMDFCYLVQRPTLDETTFKEVQTLIDRYHHYREAFHMSGVREHFSLPRQHSKPWRRSNRYNALSQMLLINQRLDKLDVTPALDPFDAGVEDMGAAGDEESLLGEVKLAKTYERSYPTDISLLSRYLNQPNLESLACFFLYEQLNGEPPPPDYRNEDLPAIGSIVRVFHSAVATFHAPSDISGTHGMRRERIQATPQWYGYPRYDCVLSVESEEKGFRGINAACIRLFFSFQYDNVEYQCALVHWYKRHSRTPSDVKTGMWVVEPHYHNEEPFMAVIHLDTILRGAHLLPVFGLTAIPKKLHFSQSLDVFTAFYVSKYADHQMNEIIH</sequence>
<dbReference type="Pfam" id="PF18759">
    <property type="entry name" value="Plavaka"/>
    <property type="match status" value="2"/>
</dbReference>
<evidence type="ECO:0000313" key="2">
    <source>
        <dbReference type="EMBL" id="KAF9062687.1"/>
    </source>
</evidence>
<evidence type="ECO:0008006" key="4">
    <source>
        <dbReference type="Google" id="ProtNLM"/>
    </source>
</evidence>
<comment type="caution">
    <text evidence="2">The sequence shown here is derived from an EMBL/GenBank/DDBJ whole genome shotgun (WGS) entry which is preliminary data.</text>
</comment>
<dbReference type="InterPro" id="IPR041078">
    <property type="entry name" value="Plavaka"/>
</dbReference>
<name>A0A9P5U1P8_9AGAR</name>
<organism evidence="2 3">
    <name type="scientific">Rhodocollybia butyracea</name>
    <dbReference type="NCBI Taxonomy" id="206335"/>
    <lineage>
        <taxon>Eukaryota</taxon>
        <taxon>Fungi</taxon>
        <taxon>Dikarya</taxon>
        <taxon>Basidiomycota</taxon>
        <taxon>Agaricomycotina</taxon>
        <taxon>Agaricomycetes</taxon>
        <taxon>Agaricomycetidae</taxon>
        <taxon>Agaricales</taxon>
        <taxon>Marasmiineae</taxon>
        <taxon>Omphalotaceae</taxon>
        <taxon>Rhodocollybia</taxon>
    </lineage>
</organism>
<feature type="compositionally biased region" description="Pro residues" evidence="1">
    <location>
        <begin position="51"/>
        <end position="61"/>
    </location>
</feature>
<reference evidence="2" key="1">
    <citation type="submission" date="2020-11" db="EMBL/GenBank/DDBJ databases">
        <authorList>
            <consortium name="DOE Joint Genome Institute"/>
            <person name="Ahrendt S."/>
            <person name="Riley R."/>
            <person name="Andreopoulos W."/>
            <person name="Labutti K."/>
            <person name="Pangilinan J."/>
            <person name="Ruiz-Duenas F.J."/>
            <person name="Barrasa J.M."/>
            <person name="Sanchez-Garcia M."/>
            <person name="Camarero S."/>
            <person name="Miyauchi S."/>
            <person name="Serrano A."/>
            <person name="Linde D."/>
            <person name="Babiker R."/>
            <person name="Drula E."/>
            <person name="Ayuso-Fernandez I."/>
            <person name="Pacheco R."/>
            <person name="Padilla G."/>
            <person name="Ferreira P."/>
            <person name="Barriuso J."/>
            <person name="Kellner H."/>
            <person name="Castanera R."/>
            <person name="Alfaro M."/>
            <person name="Ramirez L."/>
            <person name="Pisabarro A.G."/>
            <person name="Kuo A."/>
            <person name="Tritt A."/>
            <person name="Lipzen A."/>
            <person name="He G."/>
            <person name="Yan M."/>
            <person name="Ng V."/>
            <person name="Cullen D."/>
            <person name="Martin F."/>
            <person name="Rosso M.-N."/>
            <person name="Henrissat B."/>
            <person name="Hibbett D."/>
            <person name="Martinez A.T."/>
            <person name="Grigoriev I.V."/>
        </authorList>
    </citation>
    <scope>NUCLEOTIDE SEQUENCE</scope>
    <source>
        <strain evidence="2">AH 40177</strain>
    </source>
</reference>